<evidence type="ECO:0000256" key="4">
    <source>
        <dbReference type="ARBA" id="ARBA00022989"/>
    </source>
</evidence>
<keyword evidence="3" id="KW-0812">Transmembrane</keyword>
<sequence length="153" mass="16993">MMYTQISKTSRELSKCRHFSSSVGGACGNKVGFIGWYLQMLDTAADLTAQRDVVSTLKKIALGQILYGPTIFAIFFSINAAAQGESSSEIVARLKRDLVRTAVNGLMYWPICDFITFKFVPVHLQPFVVNAFSYVWNIYLTYIASQQKVAASA</sequence>
<keyword evidence="5" id="KW-0472">Membrane</keyword>
<evidence type="ECO:0000256" key="6">
    <source>
        <dbReference type="RuleBase" id="RU363053"/>
    </source>
</evidence>
<accession>A0AAN8SZJ4</accession>
<comment type="caution">
    <text evidence="7">The sequence shown here is derived from an EMBL/GenBank/DDBJ whole genome shotgun (WGS) entry which is preliminary data.</text>
</comment>
<evidence type="ECO:0000256" key="1">
    <source>
        <dbReference type="ARBA" id="ARBA00004141"/>
    </source>
</evidence>
<evidence type="ECO:0000256" key="5">
    <source>
        <dbReference type="ARBA" id="ARBA00023136"/>
    </source>
</evidence>
<keyword evidence="8" id="KW-1185">Reference proteome</keyword>
<evidence type="ECO:0000256" key="3">
    <source>
        <dbReference type="ARBA" id="ARBA00022692"/>
    </source>
</evidence>
<comment type="subcellular location">
    <subcellularLocation>
        <location evidence="1">Membrane</location>
        <topology evidence="1">Multi-pass membrane protein</topology>
    </subcellularLocation>
</comment>
<evidence type="ECO:0000313" key="8">
    <source>
        <dbReference type="Proteomes" id="UP001371456"/>
    </source>
</evidence>
<dbReference type="GO" id="GO:0005737">
    <property type="term" value="C:cytoplasm"/>
    <property type="evidence" value="ECO:0007669"/>
    <property type="project" value="TreeGrafter"/>
</dbReference>
<dbReference type="PANTHER" id="PTHR11266:SF18">
    <property type="entry name" value="OS12G0508100 PROTEIN"/>
    <property type="match status" value="1"/>
</dbReference>
<comment type="similarity">
    <text evidence="2 6">Belongs to the peroxisomal membrane protein PXMP2/4 family.</text>
</comment>
<evidence type="ECO:0000256" key="2">
    <source>
        <dbReference type="ARBA" id="ARBA00006824"/>
    </source>
</evidence>
<organism evidence="7 8">
    <name type="scientific">Solanum bulbocastanum</name>
    <name type="common">Wild potato</name>
    <dbReference type="NCBI Taxonomy" id="147425"/>
    <lineage>
        <taxon>Eukaryota</taxon>
        <taxon>Viridiplantae</taxon>
        <taxon>Streptophyta</taxon>
        <taxon>Embryophyta</taxon>
        <taxon>Tracheophyta</taxon>
        <taxon>Spermatophyta</taxon>
        <taxon>Magnoliopsida</taxon>
        <taxon>eudicotyledons</taxon>
        <taxon>Gunneridae</taxon>
        <taxon>Pentapetalae</taxon>
        <taxon>asterids</taxon>
        <taxon>lamiids</taxon>
        <taxon>Solanales</taxon>
        <taxon>Solanaceae</taxon>
        <taxon>Solanoideae</taxon>
        <taxon>Solaneae</taxon>
        <taxon>Solanum</taxon>
    </lineage>
</organism>
<keyword evidence="4" id="KW-1133">Transmembrane helix</keyword>
<dbReference type="PANTHER" id="PTHR11266">
    <property type="entry name" value="PEROXISOMAL MEMBRANE PROTEIN 2, PXMP2 MPV17"/>
    <property type="match status" value="1"/>
</dbReference>
<dbReference type="Proteomes" id="UP001371456">
    <property type="component" value="Unassembled WGS sequence"/>
</dbReference>
<dbReference type="Pfam" id="PF04117">
    <property type="entry name" value="Mpv17_PMP22"/>
    <property type="match status" value="1"/>
</dbReference>
<gene>
    <name evidence="7" type="ORF">RDI58_026668</name>
</gene>
<dbReference type="InterPro" id="IPR007248">
    <property type="entry name" value="Mpv17_PMP22"/>
</dbReference>
<evidence type="ECO:0000313" key="7">
    <source>
        <dbReference type="EMBL" id="KAK6775667.1"/>
    </source>
</evidence>
<dbReference type="GO" id="GO:0016020">
    <property type="term" value="C:membrane"/>
    <property type="evidence" value="ECO:0007669"/>
    <property type="project" value="UniProtKB-SubCell"/>
</dbReference>
<dbReference type="AlphaFoldDB" id="A0AAN8SZJ4"/>
<name>A0AAN8SZJ4_SOLBU</name>
<reference evidence="7 8" key="1">
    <citation type="submission" date="2024-02" db="EMBL/GenBank/DDBJ databases">
        <title>de novo genome assembly of Solanum bulbocastanum strain 11H21.</title>
        <authorList>
            <person name="Hosaka A.J."/>
        </authorList>
    </citation>
    <scope>NUCLEOTIDE SEQUENCE [LARGE SCALE GENOMIC DNA]</scope>
    <source>
        <tissue evidence="7">Young leaves</tissue>
    </source>
</reference>
<proteinExistence type="inferred from homology"/>
<dbReference type="EMBL" id="JBANQN010000011">
    <property type="protein sequence ID" value="KAK6775667.1"/>
    <property type="molecule type" value="Genomic_DNA"/>
</dbReference>
<protein>
    <submittedName>
        <fullName evidence="7">Uncharacterized protein</fullName>
    </submittedName>
</protein>